<organism evidence="12 13">
    <name type="scientific">Novosphingobium indicum</name>
    <dbReference type="NCBI Taxonomy" id="462949"/>
    <lineage>
        <taxon>Bacteria</taxon>
        <taxon>Pseudomonadati</taxon>
        <taxon>Pseudomonadota</taxon>
        <taxon>Alphaproteobacteria</taxon>
        <taxon>Sphingomonadales</taxon>
        <taxon>Sphingomonadaceae</taxon>
        <taxon>Novosphingobium</taxon>
    </lineage>
</organism>
<comment type="subcellular location">
    <subcellularLocation>
        <location evidence="1 11">Cell outer membrane</location>
        <topology evidence="1 11">Multi-pass membrane protein</topology>
    </subcellularLocation>
</comment>
<dbReference type="PANTHER" id="PTHR32552">
    <property type="entry name" value="FERRICHROME IRON RECEPTOR-RELATED"/>
    <property type="match status" value="1"/>
</dbReference>
<evidence type="ECO:0000313" key="13">
    <source>
        <dbReference type="Proteomes" id="UP000605099"/>
    </source>
</evidence>
<name>A0ABQ2JDL4_9SPHN</name>
<dbReference type="PANTHER" id="PTHR32552:SF81">
    <property type="entry name" value="TONB-DEPENDENT OUTER MEMBRANE RECEPTOR"/>
    <property type="match status" value="1"/>
</dbReference>
<sequence length="70" mass="7862">MTMLVRMMCSRVGAQTLVNAKIGYNADHWSMSLFANNLFDEKYNQYVNNRTNFAIIGAPRSVGLILDAGF</sequence>
<evidence type="ECO:0000256" key="2">
    <source>
        <dbReference type="ARBA" id="ARBA00022448"/>
    </source>
</evidence>
<accession>A0ABQ2JDL4</accession>
<evidence type="ECO:0000256" key="7">
    <source>
        <dbReference type="ARBA" id="ARBA00023065"/>
    </source>
</evidence>
<evidence type="ECO:0000256" key="3">
    <source>
        <dbReference type="ARBA" id="ARBA00022452"/>
    </source>
</evidence>
<keyword evidence="4" id="KW-0410">Iron transport</keyword>
<dbReference type="InterPro" id="IPR039426">
    <property type="entry name" value="TonB-dep_rcpt-like"/>
</dbReference>
<gene>
    <name evidence="12" type="ORF">GCM10011349_09350</name>
</gene>
<dbReference type="Gene3D" id="2.40.170.20">
    <property type="entry name" value="TonB-dependent receptor, beta-barrel domain"/>
    <property type="match status" value="1"/>
</dbReference>
<evidence type="ECO:0000256" key="6">
    <source>
        <dbReference type="ARBA" id="ARBA00023004"/>
    </source>
</evidence>
<keyword evidence="3 11" id="KW-1134">Transmembrane beta strand</keyword>
<dbReference type="Proteomes" id="UP000605099">
    <property type="component" value="Unassembled WGS sequence"/>
</dbReference>
<keyword evidence="5 11" id="KW-0812">Transmembrane</keyword>
<evidence type="ECO:0000256" key="1">
    <source>
        <dbReference type="ARBA" id="ARBA00004571"/>
    </source>
</evidence>
<dbReference type="SUPFAM" id="SSF56935">
    <property type="entry name" value="Porins"/>
    <property type="match status" value="1"/>
</dbReference>
<keyword evidence="7" id="KW-0406">Ion transport</keyword>
<keyword evidence="8" id="KW-0798">TonB box</keyword>
<protein>
    <recommendedName>
        <fullName evidence="14">TonB-dependent receptor-like beta-barrel domain-containing protein</fullName>
    </recommendedName>
</protein>
<dbReference type="InterPro" id="IPR036942">
    <property type="entry name" value="Beta-barrel_TonB_sf"/>
</dbReference>
<evidence type="ECO:0000256" key="4">
    <source>
        <dbReference type="ARBA" id="ARBA00022496"/>
    </source>
</evidence>
<evidence type="ECO:0000256" key="5">
    <source>
        <dbReference type="ARBA" id="ARBA00022692"/>
    </source>
</evidence>
<evidence type="ECO:0000313" key="12">
    <source>
        <dbReference type="EMBL" id="GGN44379.1"/>
    </source>
</evidence>
<comment type="caution">
    <text evidence="12">The sequence shown here is derived from an EMBL/GenBank/DDBJ whole genome shotgun (WGS) entry which is preliminary data.</text>
</comment>
<keyword evidence="13" id="KW-1185">Reference proteome</keyword>
<evidence type="ECO:0008006" key="14">
    <source>
        <dbReference type="Google" id="ProtNLM"/>
    </source>
</evidence>
<reference evidence="13" key="1">
    <citation type="journal article" date="2019" name="Int. J. Syst. Evol. Microbiol.">
        <title>The Global Catalogue of Microorganisms (GCM) 10K type strain sequencing project: providing services to taxonomists for standard genome sequencing and annotation.</title>
        <authorList>
            <consortium name="The Broad Institute Genomics Platform"/>
            <consortium name="The Broad Institute Genome Sequencing Center for Infectious Disease"/>
            <person name="Wu L."/>
            <person name="Ma J."/>
        </authorList>
    </citation>
    <scope>NUCLEOTIDE SEQUENCE [LARGE SCALE GENOMIC DNA]</scope>
    <source>
        <strain evidence="13">CGMCC 1.6784</strain>
    </source>
</reference>
<keyword evidence="9 11" id="KW-0472">Membrane</keyword>
<evidence type="ECO:0000256" key="8">
    <source>
        <dbReference type="ARBA" id="ARBA00023077"/>
    </source>
</evidence>
<evidence type="ECO:0000256" key="11">
    <source>
        <dbReference type="PROSITE-ProRule" id="PRU01360"/>
    </source>
</evidence>
<dbReference type="RefSeq" id="WP_188818536.1">
    <property type="nucleotide sequence ID" value="NZ_BMLK01000004.1"/>
</dbReference>
<dbReference type="EMBL" id="BMLK01000004">
    <property type="protein sequence ID" value="GGN44379.1"/>
    <property type="molecule type" value="Genomic_DNA"/>
</dbReference>
<comment type="similarity">
    <text evidence="11">Belongs to the TonB-dependent receptor family.</text>
</comment>
<keyword evidence="6" id="KW-0408">Iron</keyword>
<evidence type="ECO:0000256" key="9">
    <source>
        <dbReference type="ARBA" id="ARBA00023136"/>
    </source>
</evidence>
<evidence type="ECO:0000256" key="10">
    <source>
        <dbReference type="ARBA" id="ARBA00023237"/>
    </source>
</evidence>
<keyword evidence="10 11" id="KW-0998">Cell outer membrane</keyword>
<keyword evidence="2 11" id="KW-0813">Transport</keyword>
<proteinExistence type="inferred from homology"/>
<dbReference type="PROSITE" id="PS52016">
    <property type="entry name" value="TONB_DEPENDENT_REC_3"/>
    <property type="match status" value="1"/>
</dbReference>